<proteinExistence type="predicted"/>
<protein>
    <submittedName>
        <fullName evidence="1">Uncharacterized protein</fullName>
    </submittedName>
</protein>
<accession>A0ABR9F2N3</accession>
<sequence>MWKQIGIAVIAGWLPVGSVASDQSLQQSPDITGMLEGDSQEWFVLSQGDDSNASFVEFGDDINIDITGFIDPERWDAQEALSISLTVRDGQLLSAAVLQLIGTSTSPPLYTSDGGDVTVSLTHYERDGQTVHVAGTIQGMLALQVQLGDAPDPNESIDIDVTFDIEAQKIEF</sequence>
<gene>
    <name evidence="1" type="ORF">EI168_11550</name>
</gene>
<dbReference type="RefSeq" id="WP_096279558.1">
    <property type="nucleotide sequence ID" value="NZ_CBCSBM010000008.1"/>
</dbReference>
<keyword evidence="2" id="KW-1185">Reference proteome</keyword>
<evidence type="ECO:0000313" key="2">
    <source>
        <dbReference type="Proteomes" id="UP001645039"/>
    </source>
</evidence>
<name>A0ABR9F2N3_9GAMM</name>
<reference evidence="1 2" key="1">
    <citation type="submission" date="2020-07" db="EMBL/GenBank/DDBJ databases">
        <title>Halophilic bacteria isolated from french cheeses.</title>
        <authorList>
            <person name="Kothe C.I."/>
            <person name="Farah-Kraiem B."/>
            <person name="Renault P."/>
            <person name="Dridi B."/>
        </authorList>
    </citation>
    <scope>NUCLEOTIDE SEQUENCE [LARGE SCALE GENOMIC DNA]</scope>
    <source>
        <strain evidence="1 2">FME1</strain>
    </source>
</reference>
<dbReference type="Proteomes" id="UP001645039">
    <property type="component" value="Unassembled WGS sequence"/>
</dbReference>
<comment type="caution">
    <text evidence="1">The sequence shown here is derived from an EMBL/GenBank/DDBJ whole genome shotgun (WGS) entry which is preliminary data.</text>
</comment>
<organism evidence="1 2">
    <name type="scientific">Halomonas casei</name>
    <dbReference type="NCBI Taxonomy" id="2742613"/>
    <lineage>
        <taxon>Bacteria</taxon>
        <taxon>Pseudomonadati</taxon>
        <taxon>Pseudomonadota</taxon>
        <taxon>Gammaproteobacteria</taxon>
        <taxon>Oceanospirillales</taxon>
        <taxon>Halomonadaceae</taxon>
        <taxon>Halomonas</taxon>
    </lineage>
</organism>
<evidence type="ECO:0000313" key="1">
    <source>
        <dbReference type="EMBL" id="MBE0400738.1"/>
    </source>
</evidence>
<dbReference type="EMBL" id="RRZD01000009">
    <property type="protein sequence ID" value="MBE0400738.1"/>
    <property type="molecule type" value="Genomic_DNA"/>
</dbReference>